<dbReference type="EMBL" id="JAJHPV010000014">
    <property type="protein sequence ID" value="MCC6072261.1"/>
    <property type="molecule type" value="Genomic_DNA"/>
</dbReference>
<evidence type="ECO:0000313" key="3">
    <source>
        <dbReference type="Proteomes" id="UP001198701"/>
    </source>
</evidence>
<dbReference type="Proteomes" id="UP001198701">
    <property type="component" value="Unassembled WGS sequence"/>
</dbReference>
<gene>
    <name evidence="2" type="ORF">LMJ30_15020</name>
</gene>
<protein>
    <submittedName>
        <fullName evidence="2">Cbb3-type cytochrome c oxidase subunit 3</fullName>
    </submittedName>
</protein>
<comment type="caution">
    <text evidence="2">The sequence shown here is derived from an EMBL/GenBank/DDBJ whole genome shotgun (WGS) entry which is preliminary data.</text>
</comment>
<keyword evidence="1" id="KW-1133">Transmembrane helix</keyword>
<evidence type="ECO:0000313" key="2">
    <source>
        <dbReference type="EMBL" id="MCC6072261.1"/>
    </source>
</evidence>
<feature type="transmembrane region" description="Helical" evidence="1">
    <location>
        <begin position="12"/>
        <end position="32"/>
    </location>
</feature>
<name>A0ABS8IUY6_9BURK</name>
<dbReference type="RefSeq" id="WP_229433151.1">
    <property type="nucleotide sequence ID" value="NZ_JAJHPV010000014.1"/>
</dbReference>
<keyword evidence="1" id="KW-0812">Transmembrane</keyword>
<evidence type="ECO:0000256" key="1">
    <source>
        <dbReference type="SAM" id="Phobius"/>
    </source>
</evidence>
<organism evidence="2 3">
    <name type="scientific">Massilia agrisoli</name>
    <dbReference type="NCBI Taxonomy" id="2892444"/>
    <lineage>
        <taxon>Bacteria</taxon>
        <taxon>Pseudomonadati</taxon>
        <taxon>Pseudomonadota</taxon>
        <taxon>Betaproteobacteria</taxon>
        <taxon>Burkholderiales</taxon>
        <taxon>Oxalobacteraceae</taxon>
        <taxon>Telluria group</taxon>
        <taxon>Massilia</taxon>
    </lineage>
</organism>
<sequence length="62" mass="6806">MALEQIFDSASSVMTVISFTTFLGILLWTFVLNRGRDFDAQAALPFADAEADTMHARENGHG</sequence>
<reference evidence="2 3" key="1">
    <citation type="submission" date="2021-11" db="EMBL/GenBank/DDBJ databases">
        <authorList>
            <person name="Huq M.A."/>
        </authorList>
    </citation>
    <scope>NUCLEOTIDE SEQUENCE [LARGE SCALE GENOMIC DNA]</scope>
    <source>
        <strain evidence="2 3">MAHUQ-52</strain>
    </source>
</reference>
<keyword evidence="3" id="KW-1185">Reference proteome</keyword>
<proteinExistence type="predicted"/>
<accession>A0ABS8IUY6</accession>
<keyword evidence="1" id="KW-0472">Membrane</keyword>